<keyword evidence="8" id="KW-0547">Nucleotide-binding</keyword>
<evidence type="ECO:0000256" key="9">
    <source>
        <dbReference type="ARBA" id="ARBA00022777"/>
    </source>
</evidence>
<dbReference type="InterPro" id="IPR010559">
    <property type="entry name" value="Sig_transdc_His_kin_internal"/>
</dbReference>
<dbReference type="EC" id="2.7.13.3" evidence="3"/>
<dbReference type="Gene3D" id="3.30.565.10">
    <property type="entry name" value="Histidine kinase-like ATPase, C-terminal domain"/>
    <property type="match status" value="1"/>
</dbReference>
<evidence type="ECO:0000256" key="12">
    <source>
        <dbReference type="ARBA" id="ARBA00023012"/>
    </source>
</evidence>
<feature type="transmembrane region" description="Helical" evidence="14">
    <location>
        <begin position="311"/>
        <end position="333"/>
    </location>
</feature>
<dbReference type="InterPro" id="IPR005467">
    <property type="entry name" value="His_kinase_dom"/>
</dbReference>
<dbReference type="PROSITE" id="PS50109">
    <property type="entry name" value="HIS_KIN"/>
    <property type="match status" value="1"/>
</dbReference>
<organism evidence="17 18">
    <name type="scientific">Anaerobacillus alkaliphilus</name>
    <dbReference type="NCBI Taxonomy" id="1548597"/>
    <lineage>
        <taxon>Bacteria</taxon>
        <taxon>Bacillati</taxon>
        <taxon>Bacillota</taxon>
        <taxon>Bacilli</taxon>
        <taxon>Bacillales</taxon>
        <taxon>Bacillaceae</taxon>
        <taxon>Anaerobacillus</taxon>
    </lineage>
</organism>
<accession>A0A4Q0VSB7</accession>
<keyword evidence="18" id="KW-1185">Reference proteome</keyword>
<dbReference type="PROSITE" id="PS50885">
    <property type="entry name" value="HAMP"/>
    <property type="match status" value="1"/>
</dbReference>
<dbReference type="Gene3D" id="3.30.450.20">
    <property type="entry name" value="PAS domain"/>
    <property type="match status" value="1"/>
</dbReference>
<dbReference type="GO" id="GO:0005886">
    <property type="term" value="C:plasma membrane"/>
    <property type="evidence" value="ECO:0007669"/>
    <property type="project" value="UniProtKB-SubCell"/>
</dbReference>
<dbReference type="OrthoDB" id="9776552at2"/>
<dbReference type="SMART" id="SM00304">
    <property type="entry name" value="HAMP"/>
    <property type="match status" value="1"/>
</dbReference>
<evidence type="ECO:0000256" key="2">
    <source>
        <dbReference type="ARBA" id="ARBA00004651"/>
    </source>
</evidence>
<dbReference type="InterPro" id="IPR003660">
    <property type="entry name" value="HAMP_dom"/>
</dbReference>
<keyword evidence="11 14" id="KW-1133">Transmembrane helix</keyword>
<dbReference type="InterPro" id="IPR003594">
    <property type="entry name" value="HATPase_dom"/>
</dbReference>
<dbReference type="Gene3D" id="1.10.8.500">
    <property type="entry name" value="HAMP domain in histidine kinase"/>
    <property type="match status" value="1"/>
</dbReference>
<evidence type="ECO:0000256" key="4">
    <source>
        <dbReference type="ARBA" id="ARBA00022475"/>
    </source>
</evidence>
<keyword evidence="13 14" id="KW-0472">Membrane</keyword>
<dbReference type="PANTHER" id="PTHR34220:SF11">
    <property type="entry name" value="SENSOR PROTEIN KINASE HPTS"/>
    <property type="match status" value="1"/>
</dbReference>
<keyword evidence="6" id="KW-0808">Transferase</keyword>
<evidence type="ECO:0000256" key="13">
    <source>
        <dbReference type="ARBA" id="ARBA00023136"/>
    </source>
</evidence>
<dbReference type="SUPFAM" id="SSF158472">
    <property type="entry name" value="HAMP domain-like"/>
    <property type="match status" value="1"/>
</dbReference>
<dbReference type="AlphaFoldDB" id="A0A4Q0VSB7"/>
<keyword evidence="4" id="KW-1003">Cell membrane</keyword>
<evidence type="ECO:0000256" key="1">
    <source>
        <dbReference type="ARBA" id="ARBA00000085"/>
    </source>
</evidence>
<dbReference type="PANTHER" id="PTHR34220">
    <property type="entry name" value="SENSOR HISTIDINE KINASE YPDA"/>
    <property type="match status" value="1"/>
</dbReference>
<evidence type="ECO:0000313" key="17">
    <source>
        <dbReference type="EMBL" id="RXJ00371.1"/>
    </source>
</evidence>
<feature type="domain" description="HAMP" evidence="16">
    <location>
        <begin position="330"/>
        <end position="382"/>
    </location>
</feature>
<evidence type="ECO:0000256" key="6">
    <source>
        <dbReference type="ARBA" id="ARBA00022679"/>
    </source>
</evidence>
<dbReference type="CDD" id="cd06225">
    <property type="entry name" value="HAMP"/>
    <property type="match status" value="1"/>
</dbReference>
<keyword evidence="9 17" id="KW-0418">Kinase</keyword>
<dbReference type="Proteomes" id="UP000290649">
    <property type="component" value="Unassembled WGS sequence"/>
</dbReference>
<feature type="transmembrane region" description="Helical" evidence="14">
    <location>
        <begin position="13"/>
        <end position="35"/>
    </location>
</feature>
<keyword evidence="5" id="KW-0597">Phosphoprotein</keyword>
<gene>
    <name evidence="17" type="ORF">DS745_12635</name>
</gene>
<evidence type="ECO:0000256" key="11">
    <source>
        <dbReference type="ARBA" id="ARBA00022989"/>
    </source>
</evidence>
<keyword evidence="10" id="KW-0067">ATP-binding</keyword>
<sequence length="612" mass="71006">MTWGERLSIKYKLTIFLLIVTLIPGLTAIVTTYFYTKEKVKDHFIEENVKVISQGKYDIRDYFLSITEIPLSLYANRKFMNVMEQGISNDIDIAQEEVKRSLLNLYFTRKEIEQIYLYVDKGQDAYTVYNTKVSSRGKVENKLLNDYFEKLINERSYFILEPTHDIYSYNNQSDIPRTNVKPVVSFHHALNEVTSGKLLGFISIDIDIAAVKTISDRLYFSEGEQFYLISGNNEVVYSSDSDLIGTFIDDRPWLQQIRQQNEMSFEWKDDSFGGVFVYDQLPAPFEKWMIVKGISNERMYSGAQSIARMNIYILLFFFLLSAFATLLVAIKLISPIKILIENMKKVEKGRLEVDFQSLGKDEFGQLGYHFKSMVNQINELIVRKYRLEIENKSNQIRVLQSQINPHFLYNSLQSIGTIALRNKVPEIYTLITSLSSIMRYSMNIDEDVVPLTKEVNHVNAYLSLQKQRFQERLFYSITVDDELKKIMVPKMILQPVVENYFKHGFEMSNLTGKIDIQILKEKERLTILIEDNGLGVTEERLKEIELMLTKGIKLAKAETTSIGLQNVYERLELYYGEKGLMKVGNREGGGFKVTLAIPLYRIGVEEDESNNR</sequence>
<comment type="subcellular location">
    <subcellularLocation>
        <location evidence="2">Cell membrane</location>
        <topology evidence="2">Multi-pass membrane protein</topology>
    </subcellularLocation>
</comment>
<comment type="caution">
    <text evidence="17">The sequence shown here is derived from an EMBL/GenBank/DDBJ whole genome shotgun (WGS) entry which is preliminary data.</text>
</comment>
<keyword evidence="12" id="KW-0902">Two-component regulatory system</keyword>
<dbReference type="GO" id="GO:0005524">
    <property type="term" value="F:ATP binding"/>
    <property type="evidence" value="ECO:0007669"/>
    <property type="project" value="UniProtKB-KW"/>
</dbReference>
<name>A0A4Q0VSB7_9BACI</name>
<evidence type="ECO:0000259" key="15">
    <source>
        <dbReference type="PROSITE" id="PS50109"/>
    </source>
</evidence>
<dbReference type="InterPro" id="IPR050640">
    <property type="entry name" value="Bact_2-comp_sensor_kinase"/>
</dbReference>
<dbReference type="Pfam" id="PF06580">
    <property type="entry name" value="His_kinase"/>
    <property type="match status" value="1"/>
</dbReference>
<protein>
    <recommendedName>
        <fullName evidence="3">histidine kinase</fullName>
        <ecNumber evidence="3">2.7.13.3</ecNumber>
    </recommendedName>
</protein>
<evidence type="ECO:0000256" key="10">
    <source>
        <dbReference type="ARBA" id="ARBA00022840"/>
    </source>
</evidence>
<dbReference type="InterPro" id="IPR036890">
    <property type="entry name" value="HATPase_C_sf"/>
</dbReference>
<evidence type="ECO:0000313" key="18">
    <source>
        <dbReference type="Proteomes" id="UP000290649"/>
    </source>
</evidence>
<dbReference type="GO" id="GO:0000155">
    <property type="term" value="F:phosphorelay sensor kinase activity"/>
    <property type="evidence" value="ECO:0007669"/>
    <property type="project" value="InterPro"/>
</dbReference>
<keyword evidence="7 14" id="KW-0812">Transmembrane</keyword>
<evidence type="ECO:0000256" key="14">
    <source>
        <dbReference type="SAM" id="Phobius"/>
    </source>
</evidence>
<proteinExistence type="predicted"/>
<dbReference type="Pfam" id="PF00672">
    <property type="entry name" value="HAMP"/>
    <property type="match status" value="1"/>
</dbReference>
<evidence type="ECO:0000256" key="7">
    <source>
        <dbReference type="ARBA" id="ARBA00022692"/>
    </source>
</evidence>
<evidence type="ECO:0000256" key="5">
    <source>
        <dbReference type="ARBA" id="ARBA00022553"/>
    </source>
</evidence>
<evidence type="ECO:0000259" key="16">
    <source>
        <dbReference type="PROSITE" id="PS50885"/>
    </source>
</evidence>
<evidence type="ECO:0000256" key="3">
    <source>
        <dbReference type="ARBA" id="ARBA00012438"/>
    </source>
</evidence>
<comment type="catalytic activity">
    <reaction evidence="1">
        <text>ATP + protein L-histidine = ADP + protein N-phospho-L-histidine.</text>
        <dbReference type="EC" id="2.7.13.3"/>
    </reaction>
</comment>
<evidence type="ECO:0000256" key="8">
    <source>
        <dbReference type="ARBA" id="ARBA00022741"/>
    </source>
</evidence>
<dbReference type="Pfam" id="PF02518">
    <property type="entry name" value="HATPase_c"/>
    <property type="match status" value="1"/>
</dbReference>
<dbReference type="EMBL" id="QOUX01000039">
    <property type="protein sequence ID" value="RXJ00371.1"/>
    <property type="molecule type" value="Genomic_DNA"/>
</dbReference>
<dbReference type="SUPFAM" id="SSF55874">
    <property type="entry name" value="ATPase domain of HSP90 chaperone/DNA topoisomerase II/histidine kinase"/>
    <property type="match status" value="1"/>
</dbReference>
<reference evidence="17 18" key="1">
    <citation type="journal article" date="2019" name="Int. J. Syst. Evol. Microbiol.">
        <title>Anaerobacillus alkaliphilus sp. nov., a novel alkaliphilic and moderately halophilic bacterium.</title>
        <authorList>
            <person name="Borsodi A.K."/>
            <person name="Aszalos J.M."/>
            <person name="Bihari P."/>
            <person name="Nagy I."/>
            <person name="Schumann P."/>
            <person name="Sproer C."/>
            <person name="Kovacs A.L."/>
            <person name="Boka K."/>
            <person name="Dobosy P."/>
            <person name="Ovari M."/>
            <person name="Szili-Kovacs T."/>
            <person name="Toth E."/>
        </authorList>
    </citation>
    <scope>NUCLEOTIDE SEQUENCE [LARGE SCALE GENOMIC DNA]</scope>
    <source>
        <strain evidence="17 18">B16-10</strain>
    </source>
</reference>
<feature type="domain" description="Histidine kinase" evidence="15">
    <location>
        <begin position="420"/>
        <end position="601"/>
    </location>
</feature>